<dbReference type="SUPFAM" id="SSF55961">
    <property type="entry name" value="Bet v1-like"/>
    <property type="match status" value="1"/>
</dbReference>
<protein>
    <submittedName>
        <fullName evidence="7">Vanillate O-demethylase monooxygenase subunit</fullName>
    </submittedName>
</protein>
<evidence type="ECO:0000256" key="2">
    <source>
        <dbReference type="ARBA" id="ARBA00022723"/>
    </source>
</evidence>
<keyword evidence="5" id="KW-0411">Iron-sulfur</keyword>
<evidence type="ECO:0000259" key="6">
    <source>
        <dbReference type="PROSITE" id="PS51296"/>
    </source>
</evidence>
<dbReference type="PANTHER" id="PTHR21266">
    <property type="entry name" value="IRON-SULFUR DOMAIN CONTAINING PROTEIN"/>
    <property type="match status" value="1"/>
</dbReference>
<dbReference type="Pfam" id="PF00355">
    <property type="entry name" value="Rieske"/>
    <property type="match status" value="1"/>
</dbReference>
<dbReference type="Gene3D" id="3.90.380.10">
    <property type="entry name" value="Naphthalene 1,2-dioxygenase Alpha Subunit, Chain A, domain 1"/>
    <property type="match status" value="1"/>
</dbReference>
<evidence type="ECO:0000313" key="7">
    <source>
        <dbReference type="EMBL" id="RBP37923.1"/>
    </source>
</evidence>
<gene>
    <name evidence="7" type="ORF">DFR37_108105</name>
</gene>
<dbReference type="GO" id="GO:0004497">
    <property type="term" value="F:monooxygenase activity"/>
    <property type="evidence" value="ECO:0007669"/>
    <property type="project" value="UniProtKB-KW"/>
</dbReference>
<dbReference type="InterPro" id="IPR050584">
    <property type="entry name" value="Cholesterol_7-desaturase"/>
</dbReference>
<dbReference type="InterPro" id="IPR036922">
    <property type="entry name" value="Rieske_2Fe-2S_sf"/>
</dbReference>
<dbReference type="EMBL" id="QNRQ01000008">
    <property type="protein sequence ID" value="RBP37923.1"/>
    <property type="molecule type" value="Genomic_DNA"/>
</dbReference>
<dbReference type="AlphaFoldDB" id="A0A366H8T0"/>
<keyword evidence="7" id="KW-0808">Transferase</keyword>
<dbReference type="GO" id="GO:0032259">
    <property type="term" value="P:methylation"/>
    <property type="evidence" value="ECO:0007669"/>
    <property type="project" value="UniProtKB-KW"/>
</dbReference>
<evidence type="ECO:0000256" key="3">
    <source>
        <dbReference type="ARBA" id="ARBA00023002"/>
    </source>
</evidence>
<keyword evidence="4" id="KW-0408">Iron</keyword>
<dbReference type="OrthoDB" id="9790995at2"/>
<name>A0A366H8T0_9BURK</name>
<feature type="domain" description="Rieske" evidence="6">
    <location>
        <begin position="31"/>
        <end position="132"/>
    </location>
</feature>
<dbReference type="GO" id="GO:0046872">
    <property type="term" value="F:metal ion binding"/>
    <property type="evidence" value="ECO:0007669"/>
    <property type="project" value="UniProtKB-KW"/>
</dbReference>
<accession>A0A366H8T0</accession>
<dbReference type="PROSITE" id="PS51296">
    <property type="entry name" value="RIESKE"/>
    <property type="match status" value="1"/>
</dbReference>
<proteinExistence type="predicted"/>
<evidence type="ECO:0000256" key="5">
    <source>
        <dbReference type="ARBA" id="ARBA00023014"/>
    </source>
</evidence>
<sequence length="384" mass="42823">MSLPSAPVLQALKKSASTMANRNTPFVYNEWYVAAFGSEVTRELLPRTLLDKRVVLFRTEGGEPVALSDRCAHRAYPLSLGALEGDTLVCGYHGFRFNTEGDCIEVPSAAKCPKGIGVARYAVLERGPLVWIWMGDPDQADESRLPEQEWLSASDWEKSSGYFDLQSNYVSMHENLLDLTHLSYLHANTFGTPDYAKAAFKSEVGDGHFVLYRDVVPTTLPPLWAKPTGLEGCTTAARIVKSEFKSPAFHQVSVRFYDNALPEEQRTVSQIRTAHILTPQTHSTCHYFIVHGRDFGQDDDSITQFMHENLFEAFNEDVDGMAALEQVWQTTDPDEMYEFSVGADGPSVAMRRYLKQRADDESAARDTLLAAAPRVVPIRGTETA</sequence>
<dbReference type="InterPro" id="IPR044043">
    <property type="entry name" value="VanA_C_cat"/>
</dbReference>
<dbReference type="RefSeq" id="WP_113934079.1">
    <property type="nucleotide sequence ID" value="NZ_JACCEU010000009.1"/>
</dbReference>
<keyword evidence="3" id="KW-0560">Oxidoreductase</keyword>
<keyword evidence="7" id="KW-0503">Monooxygenase</keyword>
<comment type="caution">
    <text evidence="7">The sequence shown here is derived from an EMBL/GenBank/DDBJ whole genome shotgun (WGS) entry which is preliminary data.</text>
</comment>
<keyword evidence="2" id="KW-0479">Metal-binding</keyword>
<dbReference type="GO" id="GO:0051537">
    <property type="term" value="F:2 iron, 2 sulfur cluster binding"/>
    <property type="evidence" value="ECO:0007669"/>
    <property type="project" value="UniProtKB-KW"/>
</dbReference>
<dbReference type="GO" id="GO:0008168">
    <property type="term" value="F:methyltransferase activity"/>
    <property type="evidence" value="ECO:0007669"/>
    <property type="project" value="UniProtKB-KW"/>
</dbReference>
<keyword evidence="7" id="KW-0489">Methyltransferase</keyword>
<dbReference type="InterPro" id="IPR017941">
    <property type="entry name" value="Rieske_2Fe-2S"/>
</dbReference>
<reference evidence="7 8" key="1">
    <citation type="submission" date="2018-06" db="EMBL/GenBank/DDBJ databases">
        <title>Genomic Encyclopedia of Type Strains, Phase IV (KMG-IV): sequencing the most valuable type-strain genomes for metagenomic binning, comparative biology and taxonomic classification.</title>
        <authorList>
            <person name="Goeker M."/>
        </authorList>
    </citation>
    <scope>NUCLEOTIDE SEQUENCE [LARGE SCALE GENOMIC DNA]</scope>
    <source>
        <strain evidence="7 8">DSM 25520</strain>
    </source>
</reference>
<evidence type="ECO:0000256" key="4">
    <source>
        <dbReference type="ARBA" id="ARBA00023004"/>
    </source>
</evidence>
<dbReference type="SUPFAM" id="SSF50022">
    <property type="entry name" value="ISP domain"/>
    <property type="match status" value="1"/>
</dbReference>
<dbReference type="Proteomes" id="UP000253628">
    <property type="component" value="Unassembled WGS sequence"/>
</dbReference>
<evidence type="ECO:0000313" key="8">
    <source>
        <dbReference type="Proteomes" id="UP000253628"/>
    </source>
</evidence>
<dbReference type="Gene3D" id="2.102.10.10">
    <property type="entry name" value="Rieske [2Fe-2S] iron-sulphur domain"/>
    <property type="match status" value="1"/>
</dbReference>
<evidence type="ECO:0000256" key="1">
    <source>
        <dbReference type="ARBA" id="ARBA00022714"/>
    </source>
</evidence>
<organism evidence="7 8">
    <name type="scientific">Eoetvoesiella caeni</name>
    <dbReference type="NCBI Taxonomy" id="645616"/>
    <lineage>
        <taxon>Bacteria</taxon>
        <taxon>Pseudomonadati</taxon>
        <taxon>Pseudomonadota</taxon>
        <taxon>Betaproteobacteria</taxon>
        <taxon>Burkholderiales</taxon>
        <taxon>Alcaligenaceae</taxon>
        <taxon>Eoetvoesiella</taxon>
    </lineage>
</organism>
<dbReference type="PANTHER" id="PTHR21266:SF60">
    <property type="entry name" value="3-KETOSTEROID-9-ALPHA-MONOOXYGENASE, OXYGENASE COMPONENT"/>
    <property type="match status" value="1"/>
</dbReference>
<keyword evidence="8" id="KW-1185">Reference proteome</keyword>
<keyword evidence="1" id="KW-0001">2Fe-2S</keyword>
<dbReference type="Pfam" id="PF19112">
    <property type="entry name" value="VanA_C"/>
    <property type="match status" value="1"/>
</dbReference>